<protein>
    <submittedName>
        <fullName evidence="1">Uncharacterized protein</fullName>
    </submittedName>
</protein>
<proteinExistence type="predicted"/>
<dbReference type="Proteomes" id="UP000054485">
    <property type="component" value="Unassembled WGS sequence"/>
</dbReference>
<dbReference type="EMBL" id="KN835426">
    <property type="protein sequence ID" value="KIK37837.1"/>
    <property type="molecule type" value="Genomic_DNA"/>
</dbReference>
<keyword evidence="2" id="KW-1185">Reference proteome</keyword>
<sequence>MYNLVARMNLVVRCERQISIMHSLCIVLHFSQSCSSASVGPANEMSCLLFVYICIVEDSDAAEPIRVVAIMYPNLKKPLYNAASRHTAIR</sequence>
<dbReference type="InParanoid" id="A0A0D0AU39"/>
<dbReference type="PROSITE" id="PS51257">
    <property type="entry name" value="PROKAR_LIPOPROTEIN"/>
    <property type="match status" value="1"/>
</dbReference>
<evidence type="ECO:0000313" key="1">
    <source>
        <dbReference type="EMBL" id="KIK37837.1"/>
    </source>
</evidence>
<dbReference type="AlphaFoldDB" id="A0A0D0AU39"/>
<organism evidence="1 2">
    <name type="scientific">Suillus luteus UH-Slu-Lm8-n1</name>
    <dbReference type="NCBI Taxonomy" id="930992"/>
    <lineage>
        <taxon>Eukaryota</taxon>
        <taxon>Fungi</taxon>
        <taxon>Dikarya</taxon>
        <taxon>Basidiomycota</taxon>
        <taxon>Agaricomycotina</taxon>
        <taxon>Agaricomycetes</taxon>
        <taxon>Agaricomycetidae</taxon>
        <taxon>Boletales</taxon>
        <taxon>Suillineae</taxon>
        <taxon>Suillaceae</taxon>
        <taxon>Suillus</taxon>
    </lineage>
</organism>
<dbReference type="HOGENOM" id="CLU_2442338_0_0_1"/>
<evidence type="ECO:0000313" key="2">
    <source>
        <dbReference type="Proteomes" id="UP000054485"/>
    </source>
</evidence>
<name>A0A0D0AU39_9AGAM</name>
<reference evidence="2" key="2">
    <citation type="submission" date="2015-01" db="EMBL/GenBank/DDBJ databases">
        <title>Evolutionary Origins and Diversification of the Mycorrhizal Mutualists.</title>
        <authorList>
            <consortium name="DOE Joint Genome Institute"/>
            <consortium name="Mycorrhizal Genomics Consortium"/>
            <person name="Kohler A."/>
            <person name="Kuo A."/>
            <person name="Nagy L.G."/>
            <person name="Floudas D."/>
            <person name="Copeland A."/>
            <person name="Barry K.W."/>
            <person name="Cichocki N."/>
            <person name="Veneault-Fourrey C."/>
            <person name="LaButti K."/>
            <person name="Lindquist E.A."/>
            <person name="Lipzen A."/>
            <person name="Lundell T."/>
            <person name="Morin E."/>
            <person name="Murat C."/>
            <person name="Riley R."/>
            <person name="Ohm R."/>
            <person name="Sun H."/>
            <person name="Tunlid A."/>
            <person name="Henrissat B."/>
            <person name="Grigoriev I.V."/>
            <person name="Hibbett D.S."/>
            <person name="Martin F."/>
        </authorList>
    </citation>
    <scope>NUCLEOTIDE SEQUENCE [LARGE SCALE GENOMIC DNA]</scope>
    <source>
        <strain evidence="2">UH-Slu-Lm8-n1</strain>
    </source>
</reference>
<reference evidence="1 2" key="1">
    <citation type="submission" date="2014-04" db="EMBL/GenBank/DDBJ databases">
        <authorList>
            <consortium name="DOE Joint Genome Institute"/>
            <person name="Kuo A."/>
            <person name="Ruytinx J."/>
            <person name="Rineau F."/>
            <person name="Colpaert J."/>
            <person name="Kohler A."/>
            <person name="Nagy L.G."/>
            <person name="Floudas D."/>
            <person name="Copeland A."/>
            <person name="Barry K.W."/>
            <person name="Cichocki N."/>
            <person name="Veneault-Fourrey C."/>
            <person name="LaButti K."/>
            <person name="Lindquist E.A."/>
            <person name="Lipzen A."/>
            <person name="Lundell T."/>
            <person name="Morin E."/>
            <person name="Murat C."/>
            <person name="Sun H."/>
            <person name="Tunlid A."/>
            <person name="Henrissat B."/>
            <person name="Grigoriev I.V."/>
            <person name="Hibbett D.S."/>
            <person name="Martin F."/>
            <person name="Nordberg H.P."/>
            <person name="Cantor M.N."/>
            <person name="Hua S.X."/>
        </authorList>
    </citation>
    <scope>NUCLEOTIDE SEQUENCE [LARGE SCALE GENOMIC DNA]</scope>
    <source>
        <strain evidence="1 2">UH-Slu-Lm8-n1</strain>
    </source>
</reference>
<gene>
    <name evidence="1" type="ORF">CY34DRAFT_426235</name>
</gene>
<accession>A0A0D0AU39</accession>